<evidence type="ECO:0000313" key="2">
    <source>
        <dbReference type="Proteomes" id="UP000467841"/>
    </source>
</evidence>
<gene>
    <name evidence="1" type="ORF">MERR_LOCUS30032</name>
</gene>
<sequence>MRVHPATQTLILAFPGTILTGPYRFQLMLKNLKPIKMKTRYLYCALTIPCSNKLRGGIAADSLSFSGLLIH</sequence>
<proteinExistence type="predicted"/>
<keyword evidence="2" id="KW-1185">Reference proteome</keyword>
<reference evidence="1" key="1">
    <citation type="submission" date="2020-01" db="EMBL/GenBank/DDBJ databases">
        <authorList>
            <person name="Mishra B."/>
        </authorList>
    </citation>
    <scope>NUCLEOTIDE SEQUENCE [LARGE SCALE GENOMIC DNA]</scope>
</reference>
<dbReference type="AlphaFoldDB" id="A0A6D2JU02"/>
<comment type="caution">
    <text evidence="1">The sequence shown here is derived from an EMBL/GenBank/DDBJ whole genome shotgun (WGS) entry which is preliminary data.</text>
</comment>
<organism evidence="1 2">
    <name type="scientific">Microthlaspi erraticum</name>
    <dbReference type="NCBI Taxonomy" id="1685480"/>
    <lineage>
        <taxon>Eukaryota</taxon>
        <taxon>Viridiplantae</taxon>
        <taxon>Streptophyta</taxon>
        <taxon>Embryophyta</taxon>
        <taxon>Tracheophyta</taxon>
        <taxon>Spermatophyta</taxon>
        <taxon>Magnoliopsida</taxon>
        <taxon>eudicotyledons</taxon>
        <taxon>Gunneridae</taxon>
        <taxon>Pentapetalae</taxon>
        <taxon>rosids</taxon>
        <taxon>malvids</taxon>
        <taxon>Brassicales</taxon>
        <taxon>Brassicaceae</taxon>
        <taxon>Coluteocarpeae</taxon>
        <taxon>Microthlaspi</taxon>
    </lineage>
</organism>
<protein>
    <submittedName>
        <fullName evidence="1">Uncharacterized protein</fullName>
    </submittedName>
</protein>
<name>A0A6D2JU02_9BRAS</name>
<dbReference type="Proteomes" id="UP000467841">
    <property type="component" value="Unassembled WGS sequence"/>
</dbReference>
<dbReference type="EMBL" id="CACVBM020001274">
    <property type="protein sequence ID" value="CAA7042797.1"/>
    <property type="molecule type" value="Genomic_DNA"/>
</dbReference>
<evidence type="ECO:0000313" key="1">
    <source>
        <dbReference type="EMBL" id="CAA7042797.1"/>
    </source>
</evidence>
<accession>A0A6D2JU02</accession>